<dbReference type="Pfam" id="PF07496">
    <property type="entry name" value="zf-CW"/>
    <property type="match status" value="1"/>
</dbReference>
<gene>
    <name evidence="6" type="ORF">AAFF_G00009110</name>
</gene>
<dbReference type="PROSITE" id="PS50812">
    <property type="entry name" value="PWWP"/>
    <property type="match status" value="1"/>
</dbReference>
<reference evidence="6" key="1">
    <citation type="journal article" date="2023" name="Science">
        <title>Genome structures resolve the early diversification of teleost fishes.</title>
        <authorList>
            <person name="Parey E."/>
            <person name="Louis A."/>
            <person name="Montfort J."/>
            <person name="Bouchez O."/>
            <person name="Roques C."/>
            <person name="Iampietro C."/>
            <person name="Lluch J."/>
            <person name="Castinel A."/>
            <person name="Donnadieu C."/>
            <person name="Desvignes T."/>
            <person name="Floi Bucao C."/>
            <person name="Jouanno E."/>
            <person name="Wen M."/>
            <person name="Mejri S."/>
            <person name="Dirks R."/>
            <person name="Jansen H."/>
            <person name="Henkel C."/>
            <person name="Chen W.J."/>
            <person name="Zahm M."/>
            <person name="Cabau C."/>
            <person name="Klopp C."/>
            <person name="Thompson A.W."/>
            <person name="Robinson-Rechavi M."/>
            <person name="Braasch I."/>
            <person name="Lecointre G."/>
            <person name="Bobe J."/>
            <person name="Postlethwait J.H."/>
            <person name="Berthelot C."/>
            <person name="Roest Crollius H."/>
            <person name="Guiguen Y."/>
        </authorList>
    </citation>
    <scope>NUCLEOTIDE SEQUENCE</scope>
    <source>
        <strain evidence="6">NC1722</strain>
    </source>
</reference>
<proteinExistence type="predicted"/>
<keyword evidence="3" id="KW-0862">Zinc</keyword>
<keyword evidence="1" id="KW-0479">Metal-binding</keyword>
<dbReference type="AlphaFoldDB" id="A0AAD7X016"/>
<comment type="caution">
    <text evidence="6">The sequence shown here is derived from an EMBL/GenBank/DDBJ whole genome shotgun (WGS) entry which is preliminary data.</text>
</comment>
<dbReference type="GO" id="GO:0008270">
    <property type="term" value="F:zinc ion binding"/>
    <property type="evidence" value="ECO:0007669"/>
    <property type="project" value="UniProtKB-KW"/>
</dbReference>
<dbReference type="GO" id="GO:0005634">
    <property type="term" value="C:nucleus"/>
    <property type="evidence" value="ECO:0007669"/>
    <property type="project" value="TreeGrafter"/>
</dbReference>
<feature type="domain" description="PWWP" evidence="4">
    <location>
        <begin position="94"/>
        <end position="158"/>
    </location>
</feature>
<evidence type="ECO:0008006" key="8">
    <source>
        <dbReference type="Google" id="ProtNLM"/>
    </source>
</evidence>
<evidence type="ECO:0000256" key="1">
    <source>
        <dbReference type="ARBA" id="ARBA00022723"/>
    </source>
</evidence>
<sequence>MLEDLNLPSLNSEEDDDISYYLDKTWVQCESAACLKWRLAPSRDGDGFDPDRPWRCHMNTDPFFSQCLVPQGVFPNTSELQERGMKVVYSQLPVGGLVMVKVGKWPWWPAVLSPDPVSLEYVKRDSDGDVVKYHVEFLGSPHSRLWTSAKSLHLYQTMAMEPNSLKASLRTSYKVALAEAALLQKVTCEERLEQCVFKPQECESELEESGGYERGNEHLFWSEAYE</sequence>
<dbReference type="InterPro" id="IPR011124">
    <property type="entry name" value="Znf_CW"/>
</dbReference>
<dbReference type="PANTHER" id="PTHR15999">
    <property type="entry name" value="ZINC FINGER CW-TYPE PWWP DOMAIN PROTEIN 1"/>
    <property type="match status" value="1"/>
</dbReference>
<evidence type="ECO:0000259" key="5">
    <source>
        <dbReference type="PROSITE" id="PS51050"/>
    </source>
</evidence>
<dbReference type="SUPFAM" id="SSF63748">
    <property type="entry name" value="Tudor/PWWP/MBT"/>
    <property type="match status" value="1"/>
</dbReference>
<dbReference type="SMART" id="SM00293">
    <property type="entry name" value="PWWP"/>
    <property type="match status" value="1"/>
</dbReference>
<protein>
    <recommendedName>
        <fullName evidence="8">Zinc finger CW-type PWWP domain protein 2</fullName>
    </recommendedName>
</protein>
<dbReference type="Pfam" id="PF00855">
    <property type="entry name" value="PWWP"/>
    <property type="match status" value="1"/>
</dbReference>
<dbReference type="CDD" id="cd20146">
    <property type="entry name" value="PWWP_ZCWPW2"/>
    <property type="match status" value="1"/>
</dbReference>
<dbReference type="PROSITE" id="PS51050">
    <property type="entry name" value="ZF_CW"/>
    <property type="match status" value="1"/>
</dbReference>
<keyword evidence="2" id="KW-0863">Zinc-finger</keyword>
<evidence type="ECO:0000256" key="3">
    <source>
        <dbReference type="ARBA" id="ARBA00022833"/>
    </source>
</evidence>
<dbReference type="InterPro" id="IPR000313">
    <property type="entry name" value="PWWP_dom"/>
</dbReference>
<dbReference type="Gene3D" id="3.30.40.100">
    <property type="match status" value="1"/>
</dbReference>
<keyword evidence="7" id="KW-1185">Reference proteome</keyword>
<dbReference type="EMBL" id="JAINUG010000010">
    <property type="protein sequence ID" value="KAJ8415213.1"/>
    <property type="molecule type" value="Genomic_DNA"/>
</dbReference>
<evidence type="ECO:0000313" key="6">
    <source>
        <dbReference type="EMBL" id="KAJ8415213.1"/>
    </source>
</evidence>
<evidence type="ECO:0000259" key="4">
    <source>
        <dbReference type="PROSITE" id="PS50812"/>
    </source>
</evidence>
<feature type="domain" description="CW-type" evidence="5">
    <location>
        <begin position="20"/>
        <end position="75"/>
    </location>
</feature>
<dbReference type="InterPro" id="IPR042778">
    <property type="entry name" value="ZCWPW1/ZCWPW2"/>
</dbReference>
<dbReference type="Proteomes" id="UP001221898">
    <property type="component" value="Unassembled WGS sequence"/>
</dbReference>
<dbReference type="PANTHER" id="PTHR15999:SF6">
    <property type="entry name" value="ZINC FINGER CW-TYPE PWWP DOMAIN PROTEIN 2"/>
    <property type="match status" value="1"/>
</dbReference>
<evidence type="ECO:0000256" key="2">
    <source>
        <dbReference type="ARBA" id="ARBA00022771"/>
    </source>
</evidence>
<evidence type="ECO:0000313" key="7">
    <source>
        <dbReference type="Proteomes" id="UP001221898"/>
    </source>
</evidence>
<dbReference type="Gene3D" id="2.30.30.140">
    <property type="match status" value="1"/>
</dbReference>
<organism evidence="6 7">
    <name type="scientific">Aldrovandia affinis</name>
    <dbReference type="NCBI Taxonomy" id="143900"/>
    <lineage>
        <taxon>Eukaryota</taxon>
        <taxon>Metazoa</taxon>
        <taxon>Chordata</taxon>
        <taxon>Craniata</taxon>
        <taxon>Vertebrata</taxon>
        <taxon>Euteleostomi</taxon>
        <taxon>Actinopterygii</taxon>
        <taxon>Neopterygii</taxon>
        <taxon>Teleostei</taxon>
        <taxon>Notacanthiformes</taxon>
        <taxon>Halosauridae</taxon>
        <taxon>Aldrovandia</taxon>
    </lineage>
</organism>
<accession>A0AAD7X016</accession>
<name>A0AAD7X016_9TELE</name>